<dbReference type="AlphaFoldDB" id="A0A4C1VFC4"/>
<organism evidence="1 2">
    <name type="scientific">Eumeta variegata</name>
    <name type="common">Bagworm moth</name>
    <name type="synonym">Eumeta japonica</name>
    <dbReference type="NCBI Taxonomy" id="151549"/>
    <lineage>
        <taxon>Eukaryota</taxon>
        <taxon>Metazoa</taxon>
        <taxon>Ecdysozoa</taxon>
        <taxon>Arthropoda</taxon>
        <taxon>Hexapoda</taxon>
        <taxon>Insecta</taxon>
        <taxon>Pterygota</taxon>
        <taxon>Neoptera</taxon>
        <taxon>Endopterygota</taxon>
        <taxon>Lepidoptera</taxon>
        <taxon>Glossata</taxon>
        <taxon>Ditrysia</taxon>
        <taxon>Tineoidea</taxon>
        <taxon>Psychidae</taxon>
        <taxon>Oiketicinae</taxon>
        <taxon>Eumeta</taxon>
    </lineage>
</organism>
<evidence type="ECO:0000313" key="1">
    <source>
        <dbReference type="EMBL" id="GBP37546.1"/>
    </source>
</evidence>
<keyword evidence="2" id="KW-1185">Reference proteome</keyword>
<comment type="caution">
    <text evidence="1">The sequence shown here is derived from an EMBL/GenBank/DDBJ whole genome shotgun (WGS) entry which is preliminary data.</text>
</comment>
<evidence type="ECO:0000313" key="2">
    <source>
        <dbReference type="Proteomes" id="UP000299102"/>
    </source>
</evidence>
<protein>
    <submittedName>
        <fullName evidence="1">Uncharacterized protein</fullName>
    </submittedName>
</protein>
<dbReference type="EMBL" id="BGZK01000335">
    <property type="protein sequence ID" value="GBP37546.1"/>
    <property type="molecule type" value="Genomic_DNA"/>
</dbReference>
<gene>
    <name evidence="1" type="ORF">EVAR_28799_1</name>
</gene>
<accession>A0A4C1VFC4</accession>
<sequence length="70" mass="7660">MHGYADLISQHGPDVVKDHRYQREDNAQERQISVLSPNSTVNLHVAGSNLVPSSSVATLSITESSLLHDH</sequence>
<dbReference type="Proteomes" id="UP000299102">
    <property type="component" value="Unassembled WGS sequence"/>
</dbReference>
<name>A0A4C1VFC4_EUMVA</name>
<proteinExistence type="predicted"/>
<reference evidence="1 2" key="1">
    <citation type="journal article" date="2019" name="Commun. Biol.">
        <title>The bagworm genome reveals a unique fibroin gene that provides high tensile strength.</title>
        <authorList>
            <person name="Kono N."/>
            <person name="Nakamura H."/>
            <person name="Ohtoshi R."/>
            <person name="Tomita M."/>
            <person name="Numata K."/>
            <person name="Arakawa K."/>
        </authorList>
    </citation>
    <scope>NUCLEOTIDE SEQUENCE [LARGE SCALE GENOMIC DNA]</scope>
</reference>